<evidence type="ECO:0000256" key="6">
    <source>
        <dbReference type="ARBA" id="ARBA00023136"/>
    </source>
</evidence>
<keyword evidence="6 7" id="KW-0472">Membrane</keyword>
<feature type="domain" description="Mce/MlaD" evidence="8">
    <location>
        <begin position="287"/>
        <end position="376"/>
    </location>
</feature>
<evidence type="ECO:0000259" key="8">
    <source>
        <dbReference type="Pfam" id="PF02470"/>
    </source>
</evidence>
<evidence type="ECO:0000256" key="7">
    <source>
        <dbReference type="SAM" id="Phobius"/>
    </source>
</evidence>
<organism evidence="9 10">
    <name type="scientific">Vibrio rumoiensis 1S-45</name>
    <dbReference type="NCBI Taxonomy" id="1188252"/>
    <lineage>
        <taxon>Bacteria</taxon>
        <taxon>Pseudomonadati</taxon>
        <taxon>Pseudomonadota</taxon>
        <taxon>Gammaproteobacteria</taxon>
        <taxon>Vibrionales</taxon>
        <taxon>Vibrionaceae</taxon>
        <taxon>Vibrio</taxon>
    </lineage>
</organism>
<comment type="subcellular location">
    <subcellularLocation>
        <location evidence="1">Cell inner membrane</location>
    </subcellularLocation>
</comment>
<dbReference type="EMBL" id="AJYK02000081">
    <property type="protein sequence ID" value="OEF24096.1"/>
    <property type="molecule type" value="Genomic_DNA"/>
</dbReference>
<dbReference type="eggNOG" id="COG3008">
    <property type="taxonomic scope" value="Bacteria"/>
</dbReference>
<keyword evidence="4 7" id="KW-0812">Transmembrane</keyword>
<evidence type="ECO:0000256" key="4">
    <source>
        <dbReference type="ARBA" id="ARBA00022692"/>
    </source>
</evidence>
<gene>
    <name evidence="9" type="ORF">A1QC_10650</name>
</gene>
<feature type="domain" description="Mce/MlaD" evidence="8">
    <location>
        <begin position="401"/>
        <end position="463"/>
    </location>
</feature>
<sequence length="882" mass="96447">MKNDSLPNNGITIKKERRISPLWILPIIALCLAGWLGYQTYTNMGQRVQIHFSNAQGLVEGRTTIRYQGLEVGIVKKISLSDNLNDIYVSADIYPKATKLLSANTRFWLVKPQASLSGITGLDALVSGNYIAIQPEAGDLDKKKNESFSTNYTALKEEPLDMRGQNGFNLTLTSKDLGSISVGSKIMFRKIAIGEVTSYTLAPDSSTVKIQVSIKREFAHIVNSDSRFWNVSGVNASVGFNGVDIQLDSLNALLMGAIAVDSPEGGEKVESNKTYKLYPDIKTAGRGIRITMSLPDDSNISPNAPIMYKGIEVGQITAVHLAEDKSSVEASAAVQPAFLDSLNSGTQFVLEEPKLSLTEMKNVSNFIRGNFVTLVPGVGSKTRQFDVIRNNDLLRANHMTKPITLFADDAYGLDVGTQILYRGIPVGSVNKVHLNGERVQFDAQIDTQYQNLVKSQSRFFISGSVDANLSSSGVSISMPPIKHLLAGSISFDSKGENKINSEYHLYASKSLAELAKYETSGSTSLTLYAASLPPVSIGSPILYRNLEVGKVSKFYLVDGGVKIQARIENRYKHLVTNKTVFWNHSGIKVDAGLNGLSVTASPIASLLKGGISFDNLSGVENKLNDNWILYDDYKSARQFGRQITLIAPVNKSVTKGMPIKYQGVQVGEVTLVHPNFQLKNVEITARIFPEYVTNIAKDNSHFWVVLPEISLTTGAKNIDTLLSPYIQVDPSATGNPQYKFDLDTQPQITAGTTFYLQSLNKDSLRIGTPILYRDFEVGRVTNVELGDLSDRVITTFEIQPKYTYLVRKNSIFWDVSGVNVSVGLSGASVKAGTVDSILRGGIAFSTPEDGALQPKATAKSTFVLHKEAQSEWLSWQTAIPKN</sequence>
<keyword evidence="10" id="KW-1185">Reference proteome</keyword>
<dbReference type="InterPro" id="IPR003399">
    <property type="entry name" value="Mce/MlaD"/>
</dbReference>
<keyword evidence="2" id="KW-1003">Cell membrane</keyword>
<evidence type="ECO:0000256" key="3">
    <source>
        <dbReference type="ARBA" id="ARBA00022519"/>
    </source>
</evidence>
<accession>A0A1E5E0S4</accession>
<dbReference type="Pfam" id="PF02470">
    <property type="entry name" value="MlaD"/>
    <property type="match status" value="7"/>
</dbReference>
<reference evidence="9 10" key="1">
    <citation type="journal article" date="2012" name="Science">
        <title>Ecological populations of bacteria act as socially cohesive units of antibiotic production and resistance.</title>
        <authorList>
            <person name="Cordero O.X."/>
            <person name="Wildschutte H."/>
            <person name="Kirkup B."/>
            <person name="Proehl S."/>
            <person name="Ngo L."/>
            <person name="Hussain F."/>
            <person name="Le Roux F."/>
            <person name="Mincer T."/>
            <person name="Polz M.F."/>
        </authorList>
    </citation>
    <scope>NUCLEOTIDE SEQUENCE [LARGE SCALE GENOMIC DNA]</scope>
    <source>
        <strain evidence="9 10">1S-45</strain>
    </source>
</reference>
<dbReference type="PANTHER" id="PTHR30462">
    <property type="entry name" value="INTERMEMBRANE TRANSPORT PROTEIN PQIB-RELATED"/>
    <property type="match status" value="1"/>
</dbReference>
<keyword evidence="3" id="KW-0997">Cell inner membrane</keyword>
<evidence type="ECO:0000256" key="5">
    <source>
        <dbReference type="ARBA" id="ARBA00022989"/>
    </source>
</evidence>
<feature type="domain" description="Mce/MlaD" evidence="8">
    <location>
        <begin position="45"/>
        <end position="135"/>
    </location>
</feature>
<evidence type="ECO:0000313" key="10">
    <source>
        <dbReference type="Proteomes" id="UP000094070"/>
    </source>
</evidence>
<evidence type="ECO:0000313" key="9">
    <source>
        <dbReference type="EMBL" id="OEF24096.1"/>
    </source>
</evidence>
<proteinExistence type="predicted"/>
<dbReference type="RefSeq" id="WP_017024993.1">
    <property type="nucleotide sequence ID" value="NZ_AJYK02000081.1"/>
</dbReference>
<dbReference type="AlphaFoldDB" id="A0A1E5E0S4"/>
<feature type="domain" description="Mce/MlaD" evidence="8">
    <location>
        <begin position="169"/>
        <end position="227"/>
    </location>
</feature>
<dbReference type="GO" id="GO:0005886">
    <property type="term" value="C:plasma membrane"/>
    <property type="evidence" value="ECO:0007669"/>
    <property type="project" value="UniProtKB-SubCell"/>
</dbReference>
<feature type="domain" description="Mce/MlaD" evidence="8">
    <location>
        <begin position="751"/>
        <end position="816"/>
    </location>
</feature>
<protein>
    <submittedName>
        <fullName evidence="9">Paraquat-inducible protein B</fullName>
    </submittedName>
</protein>
<dbReference type="PANTHER" id="PTHR30462:SF0">
    <property type="entry name" value="INTERMEMBRANE TRANSPORT PROTEIN YEBT"/>
    <property type="match status" value="1"/>
</dbReference>
<dbReference type="STRING" id="1188252.A1QC_10650"/>
<feature type="transmembrane region" description="Helical" evidence="7">
    <location>
        <begin position="21"/>
        <end position="38"/>
    </location>
</feature>
<feature type="domain" description="Mce/MlaD" evidence="8">
    <location>
        <begin position="524"/>
        <end position="598"/>
    </location>
</feature>
<evidence type="ECO:0000256" key="1">
    <source>
        <dbReference type="ARBA" id="ARBA00004533"/>
    </source>
</evidence>
<dbReference type="OrthoDB" id="9806984at2"/>
<dbReference type="Proteomes" id="UP000094070">
    <property type="component" value="Unassembled WGS sequence"/>
</dbReference>
<evidence type="ECO:0000256" key="2">
    <source>
        <dbReference type="ARBA" id="ARBA00022475"/>
    </source>
</evidence>
<name>A0A1E5E0S4_9VIBR</name>
<keyword evidence="5 7" id="KW-1133">Transmembrane helix</keyword>
<dbReference type="InterPro" id="IPR051800">
    <property type="entry name" value="PqiA-PqiB_transport"/>
</dbReference>
<comment type="caution">
    <text evidence="9">The sequence shown here is derived from an EMBL/GenBank/DDBJ whole genome shotgun (WGS) entry which is preliminary data.</text>
</comment>
<feature type="domain" description="Mce/MlaD" evidence="8">
    <location>
        <begin position="643"/>
        <end position="730"/>
    </location>
</feature>